<dbReference type="Proteomes" id="UP000008065">
    <property type="component" value="Unassembled WGS sequence"/>
</dbReference>
<name>F8MW12_NEUT8</name>
<dbReference type="PANTHER" id="PTHR47657">
    <property type="entry name" value="STEROL REGULATORY ELEMENT-BINDING PROTEIN ECM22"/>
    <property type="match status" value="1"/>
</dbReference>
<dbReference type="PROSITE" id="PS00463">
    <property type="entry name" value="ZN2_CY6_FUNGAL_1"/>
    <property type="match status" value="1"/>
</dbReference>
<dbReference type="SUPFAM" id="SSF57701">
    <property type="entry name" value="Zn2/Cys6 DNA-binding domain"/>
    <property type="match status" value="1"/>
</dbReference>
<feature type="compositionally biased region" description="Basic and acidic residues" evidence="2">
    <location>
        <begin position="273"/>
        <end position="283"/>
    </location>
</feature>
<dbReference type="GeneID" id="20825622"/>
<feature type="region of interest" description="Disordered" evidence="2">
    <location>
        <begin position="362"/>
        <end position="409"/>
    </location>
</feature>
<dbReference type="Gene3D" id="4.10.240.10">
    <property type="entry name" value="Zn(2)-C6 fungal-type DNA-binding domain"/>
    <property type="match status" value="1"/>
</dbReference>
<dbReference type="PROSITE" id="PS50048">
    <property type="entry name" value="ZN2_CY6_FUNGAL_2"/>
    <property type="match status" value="1"/>
</dbReference>
<feature type="region of interest" description="Disordered" evidence="2">
    <location>
        <begin position="57"/>
        <end position="115"/>
    </location>
</feature>
<evidence type="ECO:0000313" key="5">
    <source>
        <dbReference type="Proteomes" id="UP000008065"/>
    </source>
</evidence>
<dbReference type="OrthoDB" id="416217at2759"/>
<evidence type="ECO:0000259" key="3">
    <source>
        <dbReference type="PROSITE" id="PS50048"/>
    </source>
</evidence>
<dbReference type="InterPro" id="IPR001138">
    <property type="entry name" value="Zn2Cys6_DnaBD"/>
</dbReference>
<gene>
    <name evidence="4" type="ORF">NEUTE1DRAFT_132226</name>
</gene>
<dbReference type="SMART" id="SM00066">
    <property type="entry name" value="GAL4"/>
    <property type="match status" value="1"/>
</dbReference>
<dbReference type="InterPro" id="IPR052400">
    <property type="entry name" value="Zn2-C6_fungal_TF"/>
</dbReference>
<protein>
    <recommendedName>
        <fullName evidence="3">Zn(2)-C6 fungal-type domain-containing protein</fullName>
    </recommendedName>
</protein>
<evidence type="ECO:0000313" key="4">
    <source>
        <dbReference type="EMBL" id="EGO54860.1"/>
    </source>
</evidence>
<keyword evidence="5" id="KW-1185">Reference proteome</keyword>
<dbReference type="HOGENOM" id="CLU_024934_0_2_1"/>
<dbReference type="PANTHER" id="PTHR47657:SF7">
    <property type="entry name" value="STEROL REGULATORY ELEMENT-BINDING PROTEIN ECM22"/>
    <property type="match status" value="1"/>
</dbReference>
<dbReference type="GO" id="GO:0008270">
    <property type="term" value="F:zinc ion binding"/>
    <property type="evidence" value="ECO:0007669"/>
    <property type="project" value="InterPro"/>
</dbReference>
<feature type="compositionally biased region" description="Low complexity" evidence="2">
    <location>
        <begin position="366"/>
        <end position="389"/>
    </location>
</feature>
<feature type="region of interest" description="Disordered" evidence="2">
    <location>
        <begin position="273"/>
        <end position="308"/>
    </location>
</feature>
<feature type="region of interest" description="Disordered" evidence="2">
    <location>
        <begin position="1"/>
        <end position="20"/>
    </location>
</feature>
<dbReference type="EMBL" id="GL891307">
    <property type="protein sequence ID" value="EGO54860.1"/>
    <property type="molecule type" value="Genomic_DNA"/>
</dbReference>
<dbReference type="InterPro" id="IPR036864">
    <property type="entry name" value="Zn2-C6_fun-type_DNA-bd_sf"/>
</dbReference>
<dbReference type="Pfam" id="PF00172">
    <property type="entry name" value="Zn_clus"/>
    <property type="match status" value="1"/>
</dbReference>
<feature type="region of interest" description="Disordered" evidence="2">
    <location>
        <begin position="445"/>
        <end position="465"/>
    </location>
</feature>
<dbReference type="KEGG" id="nte:NEUTE1DRAFT132226"/>
<feature type="compositionally biased region" description="Gly residues" evidence="2">
    <location>
        <begin position="296"/>
        <end position="308"/>
    </location>
</feature>
<feature type="domain" description="Zn(2)-C6 fungal-type" evidence="3">
    <location>
        <begin position="21"/>
        <end position="51"/>
    </location>
</feature>
<keyword evidence="1" id="KW-0539">Nucleus</keyword>
<dbReference type="AlphaFoldDB" id="F8MW12"/>
<feature type="compositionally biased region" description="Low complexity" evidence="2">
    <location>
        <begin position="101"/>
        <end position="115"/>
    </location>
</feature>
<dbReference type="VEuPathDB" id="FungiDB:NEUTE1DRAFT_132226"/>
<dbReference type="RefSeq" id="XP_009854763.1">
    <property type="nucleotide sequence ID" value="XM_009856461.1"/>
</dbReference>
<organism evidence="4 5">
    <name type="scientific">Neurospora tetrasperma (strain FGSC 2508 / ATCC MYA-4615 / P0657)</name>
    <dbReference type="NCBI Taxonomy" id="510951"/>
    <lineage>
        <taxon>Eukaryota</taxon>
        <taxon>Fungi</taxon>
        <taxon>Dikarya</taxon>
        <taxon>Ascomycota</taxon>
        <taxon>Pezizomycotina</taxon>
        <taxon>Sordariomycetes</taxon>
        <taxon>Sordariomycetidae</taxon>
        <taxon>Sordariales</taxon>
        <taxon>Sordariaceae</taxon>
        <taxon>Neurospora</taxon>
    </lineage>
</organism>
<dbReference type="PRINTS" id="PR00755">
    <property type="entry name" value="AFLATOXINBRP"/>
</dbReference>
<dbReference type="CDD" id="cd00067">
    <property type="entry name" value="GAL4"/>
    <property type="match status" value="1"/>
</dbReference>
<feature type="compositionally biased region" description="Low complexity" evidence="2">
    <location>
        <begin position="65"/>
        <end position="90"/>
    </location>
</feature>
<reference evidence="5" key="1">
    <citation type="journal article" date="2011" name="Genetics">
        <title>Massive changes in genome architecture accompany the transition to self-fertility in the filamentous fungus Neurospora tetrasperma.</title>
        <authorList>
            <person name="Ellison C.E."/>
            <person name="Stajich J.E."/>
            <person name="Jacobson D.J."/>
            <person name="Natvig D.O."/>
            <person name="Lapidus A."/>
            <person name="Foster B."/>
            <person name="Aerts A."/>
            <person name="Riley R."/>
            <person name="Lindquist E.A."/>
            <person name="Grigoriev I.V."/>
            <person name="Taylor J.W."/>
        </authorList>
    </citation>
    <scope>NUCLEOTIDE SEQUENCE [LARGE SCALE GENOMIC DNA]</scope>
    <source>
        <strain evidence="5">FGSC 2508 / P0657</strain>
    </source>
</reference>
<sequence>MTDSPSGIGPIRRAHRKSRTGCTACKARKIKCDEHHPSCINCISHGLQCPFLSMKANLPPRTRPRPQSSQTPSPITQSQQFQSPSPLSPAHHPHVEPPPSLSSSSSSPHSTPINPIYYPNPAINNPIIENNDDNDDDPLPTLHLLLLHNFTFSTYLTLTTDPTVANFWRTSVVNLAFSLSSSSPSSSYLLRVLLSVSALHLAFQQSCPQKRDFYTAQGILLHQKATREAMRRMLPVIEREEDELGLYLFANLTIYVALASPRGRRGDGRVYVLDQHEQRRHAESNGLSNGDRRGGPEGTGLGSEAGMGMGIGTAGGGLNFPDWAFLVNGPKSLSNFIMNNEAHREFLKPFLAYGGRRWKEARGESSDSSCSASPSSTATPNPSSAGTPTEQKRTTSSRSGIPKPPGPLAHLRELISKDTANPYLHTYLFAIDELELSLTHLTCSSSTSPSTTTATSSPSTMTTTTPTLTTCAAAAADDSPNSNSNSNPNTQGGGDVLDAMLWLWAVSDSLVPLLKIPTQEAVAIFAHFGILLKHHERQWWLQGWGDHLIMRAKDILDEEHAGWIRWPLEVLEGDHHPS</sequence>
<dbReference type="GO" id="GO:0000981">
    <property type="term" value="F:DNA-binding transcription factor activity, RNA polymerase II-specific"/>
    <property type="evidence" value="ECO:0007669"/>
    <property type="project" value="InterPro"/>
</dbReference>
<accession>F8MW12</accession>
<evidence type="ECO:0000256" key="1">
    <source>
        <dbReference type="ARBA" id="ARBA00023242"/>
    </source>
</evidence>
<evidence type="ECO:0000256" key="2">
    <source>
        <dbReference type="SAM" id="MobiDB-lite"/>
    </source>
</evidence>
<proteinExistence type="predicted"/>